<dbReference type="InterPro" id="IPR029058">
    <property type="entry name" value="AB_hydrolase_fold"/>
</dbReference>
<dbReference type="Gene3D" id="3.40.50.1820">
    <property type="entry name" value="alpha/beta hydrolase"/>
    <property type="match status" value="1"/>
</dbReference>
<protein>
    <recommendedName>
        <fullName evidence="3">AB hydrolase-1 domain-containing protein</fullName>
    </recommendedName>
</protein>
<gene>
    <name evidence="1" type="ORF">ANCDUO_10685</name>
</gene>
<dbReference type="OrthoDB" id="6431331at2759"/>
<accession>A0A0C2D9Y3</accession>
<dbReference type="Proteomes" id="UP000054047">
    <property type="component" value="Unassembled WGS sequence"/>
</dbReference>
<name>A0A0C2D9Y3_9BILA</name>
<dbReference type="PANTHER" id="PTHR47533">
    <property type="entry name" value="PROTEIN CBG21859"/>
    <property type="match status" value="1"/>
</dbReference>
<keyword evidence="2" id="KW-1185">Reference proteome</keyword>
<organism evidence="1 2">
    <name type="scientific">Ancylostoma duodenale</name>
    <dbReference type="NCBI Taxonomy" id="51022"/>
    <lineage>
        <taxon>Eukaryota</taxon>
        <taxon>Metazoa</taxon>
        <taxon>Ecdysozoa</taxon>
        <taxon>Nematoda</taxon>
        <taxon>Chromadorea</taxon>
        <taxon>Rhabditida</taxon>
        <taxon>Rhabditina</taxon>
        <taxon>Rhabditomorpha</taxon>
        <taxon>Strongyloidea</taxon>
        <taxon>Ancylostomatidae</taxon>
        <taxon>Ancylostomatinae</taxon>
        <taxon>Ancylostoma</taxon>
    </lineage>
</organism>
<feature type="non-terminal residue" evidence="1">
    <location>
        <position position="1"/>
    </location>
</feature>
<dbReference type="SUPFAM" id="SSF53474">
    <property type="entry name" value="alpha/beta-Hydrolases"/>
    <property type="match status" value="1"/>
</dbReference>
<dbReference type="InterPro" id="IPR010463">
    <property type="entry name" value="DUF1057"/>
</dbReference>
<evidence type="ECO:0000313" key="1">
    <source>
        <dbReference type="EMBL" id="KIH59097.1"/>
    </source>
</evidence>
<dbReference type="ESTHER" id="9bila-a0a0c2d9y3">
    <property type="family name" value="Duf_1057"/>
</dbReference>
<dbReference type="Pfam" id="PF06342">
    <property type="entry name" value="DUF1057"/>
    <property type="match status" value="1"/>
</dbReference>
<sequence length="327" mass="36783">LVKRRGFSTKKIYDAKAGLYSVPVQFRNNKGDLIKLDAVYQDTMPEGGQRATVFAVHGAPGTHADFKYLVPRLKNNNVRMIMPNFPGLGFTPSDPRLCCENEERNEFAQAVLDSVDNLGTTDLIFMGHSRGGENALQIATSELNVEKVRGIVMLNAAGLRIHRGIQPYWTVDYFVRLLDLEVFNFILEPFLYFVYNRIMGLKVPTGEAAAMALRAMRTFGYERILPSVETVNNRPEIKLLHAFSGQDYFIQADVSRELAVKFENRVDLECSTYDSTDVTRATIEAFSGGAQTVSVNFVNEGHFLQKFRAQYLIDVILALVCNTRTCL</sequence>
<evidence type="ECO:0008006" key="3">
    <source>
        <dbReference type="Google" id="ProtNLM"/>
    </source>
</evidence>
<dbReference type="AlphaFoldDB" id="A0A0C2D9Y3"/>
<reference evidence="1 2" key="1">
    <citation type="submission" date="2013-12" db="EMBL/GenBank/DDBJ databases">
        <title>Draft genome of the parsitic nematode Ancylostoma duodenale.</title>
        <authorList>
            <person name="Mitreva M."/>
        </authorList>
    </citation>
    <scope>NUCLEOTIDE SEQUENCE [LARGE SCALE GENOMIC DNA]</scope>
    <source>
        <strain evidence="1 2">Zhejiang</strain>
    </source>
</reference>
<proteinExistence type="predicted"/>
<evidence type="ECO:0000313" key="2">
    <source>
        <dbReference type="Proteomes" id="UP000054047"/>
    </source>
</evidence>
<dbReference type="PANTHER" id="PTHR47533:SF6">
    <property type="entry name" value="PROTEIN CBG08091"/>
    <property type="match status" value="1"/>
</dbReference>
<dbReference type="EMBL" id="KN732340">
    <property type="protein sequence ID" value="KIH59097.1"/>
    <property type="molecule type" value="Genomic_DNA"/>
</dbReference>